<dbReference type="AlphaFoldDB" id="C5NYP4"/>
<keyword evidence="4" id="KW-1185">Reference proteome</keyword>
<dbReference type="Proteomes" id="UP000006004">
    <property type="component" value="Unassembled WGS sequence"/>
</dbReference>
<keyword evidence="1" id="KW-0812">Transmembrane</keyword>
<feature type="transmembrane region" description="Helical" evidence="1">
    <location>
        <begin position="98"/>
        <end position="120"/>
    </location>
</feature>
<keyword evidence="1" id="KW-1133">Transmembrane helix</keyword>
<dbReference type="OrthoDB" id="4822551at2"/>
<gene>
    <name evidence="3" type="ORF">GEMHA0001_0584</name>
</gene>
<comment type="caution">
    <text evidence="3">The sequence shown here is derived from an EMBL/GenBank/DDBJ whole genome shotgun (WGS) entry which is preliminary data.</text>
</comment>
<proteinExistence type="predicted"/>
<dbReference type="eggNOG" id="COG4767">
    <property type="taxonomic scope" value="Bacteria"/>
</dbReference>
<accession>C5NYP4</accession>
<keyword evidence="1" id="KW-0472">Membrane</keyword>
<feature type="transmembrane region" description="Helical" evidence="1">
    <location>
        <begin position="69"/>
        <end position="86"/>
    </location>
</feature>
<name>C5NYP4_9BACL</name>
<dbReference type="PANTHER" id="PTHR36834:SF2">
    <property type="entry name" value="MEMBRANE PROTEIN"/>
    <property type="match status" value="1"/>
</dbReference>
<dbReference type="InterPro" id="IPR006976">
    <property type="entry name" value="VanZ-like"/>
</dbReference>
<dbReference type="PANTHER" id="PTHR36834">
    <property type="entry name" value="MEMBRANE PROTEIN-RELATED"/>
    <property type="match status" value="1"/>
</dbReference>
<evidence type="ECO:0000256" key="1">
    <source>
        <dbReference type="SAM" id="Phobius"/>
    </source>
</evidence>
<evidence type="ECO:0000313" key="3">
    <source>
        <dbReference type="EMBL" id="EER67728.1"/>
    </source>
</evidence>
<feature type="transmembrane region" description="Helical" evidence="1">
    <location>
        <begin position="126"/>
        <end position="147"/>
    </location>
</feature>
<protein>
    <submittedName>
        <fullName evidence="3">VanZ-like protein</fullName>
    </submittedName>
</protein>
<dbReference type="InterPro" id="IPR053150">
    <property type="entry name" value="Teicoplanin_resist-assoc"/>
</dbReference>
<dbReference type="Pfam" id="PF04892">
    <property type="entry name" value="VanZ"/>
    <property type="match status" value="1"/>
</dbReference>
<feature type="domain" description="VanZ-like" evidence="2">
    <location>
        <begin position="15"/>
        <end position="143"/>
    </location>
</feature>
<dbReference type="EMBL" id="ACDZ02000014">
    <property type="protein sequence ID" value="EER67728.1"/>
    <property type="molecule type" value="Genomic_DNA"/>
</dbReference>
<evidence type="ECO:0000259" key="2">
    <source>
        <dbReference type="Pfam" id="PF04892"/>
    </source>
</evidence>
<evidence type="ECO:0000313" key="4">
    <source>
        <dbReference type="Proteomes" id="UP000006004"/>
    </source>
</evidence>
<reference evidence="3" key="1">
    <citation type="submission" date="2009-01" db="EMBL/GenBank/DDBJ databases">
        <authorList>
            <person name="Fulton L."/>
            <person name="Clifton S."/>
            <person name="Chinwalla A.T."/>
            <person name="Mitreva M."/>
            <person name="Sodergren E."/>
            <person name="Weinstock G."/>
            <person name="Clifton S."/>
            <person name="Dooling D.J."/>
            <person name="Fulton B."/>
            <person name="Minx P."/>
            <person name="Pepin K.H."/>
            <person name="Johnson M."/>
            <person name="Bhonagiri V."/>
            <person name="Nash W.E."/>
            <person name="Mardis E.R."/>
            <person name="Wilson R.K."/>
        </authorList>
    </citation>
    <scope>NUCLEOTIDE SEQUENCE [LARGE SCALE GENOMIC DNA]</scope>
    <source>
        <strain evidence="3">ATCC 10379</strain>
    </source>
</reference>
<organism evidence="3 4">
    <name type="scientific">Gemella haemolysans ATCC 10379</name>
    <dbReference type="NCBI Taxonomy" id="546270"/>
    <lineage>
        <taxon>Bacteria</taxon>
        <taxon>Bacillati</taxon>
        <taxon>Bacillota</taxon>
        <taxon>Bacilli</taxon>
        <taxon>Bacillales</taxon>
        <taxon>Gemellaceae</taxon>
        <taxon>Gemella</taxon>
    </lineage>
</organism>
<reference evidence="3" key="2">
    <citation type="submission" date="2009-06" db="EMBL/GenBank/DDBJ databases">
        <authorList>
            <person name="Sebastian Y."/>
            <person name="Madupu R."/>
            <person name="Durkin A.S."/>
            <person name="Torralba M."/>
            <person name="Methe B."/>
            <person name="Sutton G.G."/>
            <person name="Strausberg R.L."/>
            <person name="Nelson K.E."/>
        </authorList>
    </citation>
    <scope>NUCLEOTIDE SEQUENCE [LARGE SCALE GENOMIC DNA]</scope>
    <source>
        <strain evidence="3">ATCC 10379</strain>
    </source>
</reference>
<sequence length="175" mass="20495">MKSFLNSRKLTFILFFVYLFILSWVIVAKMDWNLLKSSNLSWINHPRVLLHPGITWRTVNLIPYSHFDIVEVLLNILFFIPFSFYIKMLYPKSSGFRAIILAFILSLTYESIQYVLTIGFPDVTDLIDNTLGAILGVIIINIISVIFREKLRIYMNVILILFSGYIIYDILYLII</sequence>
<feature type="transmembrane region" description="Helical" evidence="1">
    <location>
        <begin position="154"/>
        <end position="174"/>
    </location>
</feature>
<feature type="transmembrane region" description="Helical" evidence="1">
    <location>
        <begin position="12"/>
        <end position="30"/>
    </location>
</feature>